<dbReference type="GO" id="GO:0006002">
    <property type="term" value="P:fructose 6-phosphate metabolic process"/>
    <property type="evidence" value="ECO:0007669"/>
    <property type="project" value="InterPro"/>
</dbReference>
<dbReference type="GO" id="GO:0042802">
    <property type="term" value="F:identical protein binding"/>
    <property type="evidence" value="ECO:0007669"/>
    <property type="project" value="TreeGrafter"/>
</dbReference>
<evidence type="ECO:0000256" key="11">
    <source>
        <dbReference type="ARBA" id="ARBA00038478"/>
    </source>
</evidence>
<dbReference type="GO" id="GO:0046872">
    <property type="term" value="F:metal ion binding"/>
    <property type="evidence" value="ECO:0007669"/>
    <property type="project" value="UniProtKB-KW"/>
</dbReference>
<accession>A0A9D1M3S9</accession>
<keyword evidence="8" id="KW-0418">Kinase</keyword>
<dbReference type="NCBIfam" id="NF002872">
    <property type="entry name" value="PRK03202.1"/>
    <property type="match status" value="1"/>
</dbReference>
<dbReference type="PIRSF" id="PIRSF000532">
    <property type="entry name" value="ATP_PFK_prok"/>
    <property type="match status" value="1"/>
</dbReference>
<protein>
    <recommendedName>
        <fullName evidence="4">6-phosphofructokinase</fullName>
        <ecNumber evidence="4">2.7.1.11</ecNumber>
    </recommendedName>
</protein>
<reference evidence="13" key="1">
    <citation type="submission" date="2020-10" db="EMBL/GenBank/DDBJ databases">
        <authorList>
            <person name="Gilroy R."/>
        </authorList>
    </citation>
    <scope>NUCLEOTIDE SEQUENCE</scope>
    <source>
        <strain evidence="13">ChiW3-316</strain>
    </source>
</reference>
<proteinExistence type="inferred from homology"/>
<reference evidence="13" key="2">
    <citation type="journal article" date="2021" name="PeerJ">
        <title>Extensive microbial diversity within the chicken gut microbiome revealed by metagenomics and culture.</title>
        <authorList>
            <person name="Gilroy R."/>
            <person name="Ravi A."/>
            <person name="Getino M."/>
            <person name="Pursley I."/>
            <person name="Horton D.L."/>
            <person name="Alikhan N.F."/>
            <person name="Baker D."/>
            <person name="Gharbi K."/>
            <person name="Hall N."/>
            <person name="Watson M."/>
            <person name="Adriaenssens E.M."/>
            <person name="Foster-Nyarko E."/>
            <person name="Jarju S."/>
            <person name="Secka A."/>
            <person name="Antonio M."/>
            <person name="Oren A."/>
            <person name="Chaudhuri R.R."/>
            <person name="La Ragione R."/>
            <person name="Hildebrand F."/>
            <person name="Pallen M.J."/>
        </authorList>
    </citation>
    <scope>NUCLEOTIDE SEQUENCE</scope>
    <source>
        <strain evidence="13">ChiW3-316</strain>
    </source>
</reference>
<evidence type="ECO:0000256" key="3">
    <source>
        <dbReference type="ARBA" id="ARBA00004679"/>
    </source>
</evidence>
<evidence type="ECO:0000313" key="14">
    <source>
        <dbReference type="Proteomes" id="UP000824107"/>
    </source>
</evidence>
<dbReference type="InterPro" id="IPR012003">
    <property type="entry name" value="ATP_PFK_prok-type"/>
</dbReference>
<keyword evidence="7" id="KW-0479">Metal-binding</keyword>
<dbReference type="PRINTS" id="PR00476">
    <property type="entry name" value="PHFRCTKINASE"/>
</dbReference>
<comment type="similarity">
    <text evidence="11">Belongs to the phosphofructokinase type A (PFKA) family.</text>
</comment>
<evidence type="ECO:0000256" key="6">
    <source>
        <dbReference type="ARBA" id="ARBA00022679"/>
    </source>
</evidence>
<dbReference type="GO" id="GO:0030388">
    <property type="term" value="P:fructose 1,6-bisphosphate metabolic process"/>
    <property type="evidence" value="ECO:0007669"/>
    <property type="project" value="TreeGrafter"/>
</dbReference>
<evidence type="ECO:0000256" key="7">
    <source>
        <dbReference type="ARBA" id="ARBA00022723"/>
    </source>
</evidence>
<dbReference type="EC" id="2.7.1.11" evidence="4"/>
<comment type="subcellular location">
    <subcellularLocation>
        <location evidence="2">Cytoplasm</location>
    </subcellularLocation>
</comment>
<evidence type="ECO:0000256" key="1">
    <source>
        <dbReference type="ARBA" id="ARBA00001946"/>
    </source>
</evidence>
<dbReference type="Pfam" id="PF00365">
    <property type="entry name" value="PFK"/>
    <property type="match status" value="1"/>
</dbReference>
<dbReference type="FunFam" id="3.40.50.460:FF:000002">
    <property type="entry name" value="ATP-dependent 6-phosphofructokinase"/>
    <property type="match status" value="1"/>
</dbReference>
<dbReference type="AlphaFoldDB" id="A0A9D1M3S9"/>
<keyword evidence="5" id="KW-0963">Cytoplasm</keyword>
<dbReference type="PANTHER" id="PTHR13697">
    <property type="entry name" value="PHOSPHOFRUCTOKINASE"/>
    <property type="match status" value="1"/>
</dbReference>
<dbReference type="InterPro" id="IPR035966">
    <property type="entry name" value="PKF_sf"/>
</dbReference>
<evidence type="ECO:0000256" key="9">
    <source>
        <dbReference type="ARBA" id="ARBA00022842"/>
    </source>
</evidence>
<comment type="pathway">
    <text evidence="3">Carbohydrate degradation; glycolysis; D-glyceraldehyde 3-phosphate and glycerone phosphate from D-glucose: step 3/4.</text>
</comment>
<dbReference type="GO" id="GO:0005524">
    <property type="term" value="F:ATP binding"/>
    <property type="evidence" value="ECO:0007669"/>
    <property type="project" value="InterPro"/>
</dbReference>
<comment type="cofactor">
    <cofactor evidence="1">
        <name>Mg(2+)</name>
        <dbReference type="ChEBI" id="CHEBI:18420"/>
    </cofactor>
</comment>
<dbReference type="GO" id="GO:0005945">
    <property type="term" value="C:6-phosphofructokinase complex"/>
    <property type="evidence" value="ECO:0007669"/>
    <property type="project" value="TreeGrafter"/>
</dbReference>
<evidence type="ECO:0000256" key="2">
    <source>
        <dbReference type="ARBA" id="ARBA00004496"/>
    </source>
</evidence>
<dbReference type="SUPFAM" id="SSF53784">
    <property type="entry name" value="Phosphofructokinase"/>
    <property type="match status" value="1"/>
</dbReference>
<sequence>MNNTKKIGVLTSGGDCSGLNAVIRAVVNAASQKGWEVYGILNGTDGLTETPIQYEVLTEHNYSDSAWPRLSGSYLGSLNKGVKMESLEEMSAKFGRGVKELGLDAIVVIGGDGSMNICGNYCKGAGIKMVGIPKTIDNDTPITEFSVGFNSAVQVCMDAVDSLNLTARSHHRALILEVMGRDAGHLAMHAALAGMADVCLVPEIPYKIDSIINKLKAVKASGRNHAVIVVSEGIKNENGEHLIGAQNLIGEKVYGGIGDYLSAEINKRYKEFQTRVTRLGHVQRAGAPTAFDRTLAAVFGAKAVELLDKGETNRMVIWKGGKVSSAAIEEVIKEGTTLLNPDSDYVKAAVATGMYVGEVK</sequence>
<keyword evidence="6 13" id="KW-0808">Transferase</keyword>
<evidence type="ECO:0000256" key="8">
    <source>
        <dbReference type="ARBA" id="ARBA00022777"/>
    </source>
</evidence>
<evidence type="ECO:0000259" key="12">
    <source>
        <dbReference type="Pfam" id="PF00365"/>
    </source>
</evidence>
<dbReference type="Gene3D" id="3.40.50.450">
    <property type="match status" value="1"/>
</dbReference>
<gene>
    <name evidence="13" type="ORF">IAD20_03430</name>
</gene>
<dbReference type="EMBL" id="DVNC01000024">
    <property type="protein sequence ID" value="HIU53114.1"/>
    <property type="molecule type" value="Genomic_DNA"/>
</dbReference>
<dbReference type="Gene3D" id="3.40.50.460">
    <property type="entry name" value="Phosphofructokinase domain"/>
    <property type="match status" value="1"/>
</dbReference>
<dbReference type="GO" id="GO:0061621">
    <property type="term" value="P:canonical glycolysis"/>
    <property type="evidence" value="ECO:0007669"/>
    <property type="project" value="TreeGrafter"/>
</dbReference>
<feature type="domain" description="Phosphofructokinase" evidence="12">
    <location>
        <begin position="6"/>
        <end position="307"/>
    </location>
</feature>
<comment type="caution">
    <text evidence="13">The sequence shown here is derived from an EMBL/GenBank/DDBJ whole genome shotgun (WGS) entry which is preliminary data.</text>
</comment>
<dbReference type="InterPro" id="IPR022953">
    <property type="entry name" value="ATP_PFK"/>
</dbReference>
<dbReference type="Proteomes" id="UP000824107">
    <property type="component" value="Unassembled WGS sequence"/>
</dbReference>
<dbReference type="GO" id="GO:0048029">
    <property type="term" value="F:monosaccharide binding"/>
    <property type="evidence" value="ECO:0007669"/>
    <property type="project" value="TreeGrafter"/>
</dbReference>
<dbReference type="GO" id="GO:0003872">
    <property type="term" value="F:6-phosphofructokinase activity"/>
    <property type="evidence" value="ECO:0007669"/>
    <property type="project" value="UniProtKB-EC"/>
</dbReference>
<evidence type="ECO:0000256" key="4">
    <source>
        <dbReference type="ARBA" id="ARBA00012055"/>
    </source>
</evidence>
<keyword evidence="10" id="KW-0324">Glycolysis</keyword>
<evidence type="ECO:0000256" key="10">
    <source>
        <dbReference type="ARBA" id="ARBA00023152"/>
    </source>
</evidence>
<dbReference type="InterPro" id="IPR000023">
    <property type="entry name" value="Phosphofructokinase_dom"/>
</dbReference>
<dbReference type="PANTHER" id="PTHR13697:SF52">
    <property type="entry name" value="ATP-DEPENDENT 6-PHOSPHOFRUCTOKINASE 3"/>
    <property type="match status" value="1"/>
</dbReference>
<name>A0A9D1M3S9_9PROT</name>
<organism evidence="13 14">
    <name type="scientific">Candidatus Scatocola faecipullorum</name>
    <dbReference type="NCBI Taxonomy" id="2840917"/>
    <lineage>
        <taxon>Bacteria</taxon>
        <taxon>Pseudomonadati</taxon>
        <taxon>Pseudomonadota</taxon>
        <taxon>Alphaproteobacteria</taxon>
        <taxon>Rhodospirillales</taxon>
        <taxon>Rhodospirillaceae</taxon>
        <taxon>Rhodospirillaceae incertae sedis</taxon>
        <taxon>Candidatus Scatocola</taxon>
    </lineage>
</organism>
<evidence type="ECO:0000256" key="5">
    <source>
        <dbReference type="ARBA" id="ARBA00022490"/>
    </source>
</evidence>
<keyword evidence="9" id="KW-0460">Magnesium</keyword>
<evidence type="ECO:0000313" key="13">
    <source>
        <dbReference type="EMBL" id="HIU53114.1"/>
    </source>
</evidence>
<dbReference type="GO" id="GO:0016208">
    <property type="term" value="F:AMP binding"/>
    <property type="evidence" value="ECO:0007669"/>
    <property type="project" value="TreeGrafter"/>
</dbReference>
<dbReference type="GO" id="GO:0070095">
    <property type="term" value="F:fructose-6-phosphate binding"/>
    <property type="evidence" value="ECO:0007669"/>
    <property type="project" value="TreeGrafter"/>
</dbReference>